<keyword evidence="4" id="KW-1185">Reference proteome</keyword>
<dbReference type="PANTHER" id="PTHR42924:SF3">
    <property type="entry name" value="POLYMERASE_HISTIDINOL PHOSPHATASE N-TERMINAL DOMAIN-CONTAINING PROTEIN"/>
    <property type="match status" value="1"/>
</dbReference>
<evidence type="ECO:0000259" key="2">
    <source>
        <dbReference type="SMART" id="SM00481"/>
    </source>
</evidence>
<reference evidence="3 4" key="1">
    <citation type="submission" date="2024-02" db="EMBL/GenBank/DDBJ databases">
        <title>Bacteria isolated from the canopy kelp, Nereocystis luetkeana.</title>
        <authorList>
            <person name="Pfister C.A."/>
            <person name="Younker I.T."/>
            <person name="Light S.H."/>
        </authorList>
    </citation>
    <scope>NUCLEOTIDE SEQUENCE [LARGE SCALE GENOMIC DNA]</scope>
    <source>
        <strain evidence="3 4">TI.5.07</strain>
    </source>
</reference>
<dbReference type="EMBL" id="JBAKAP010000002">
    <property type="protein sequence ID" value="MEL0615618.1"/>
    <property type="molecule type" value="Genomic_DNA"/>
</dbReference>
<dbReference type="CDD" id="cd07438">
    <property type="entry name" value="PHP_HisPPase_AMP"/>
    <property type="match status" value="1"/>
</dbReference>
<organism evidence="3 4">
    <name type="scientific">Cobetia marina</name>
    <name type="common">Deleya marina</name>
    <dbReference type="NCBI Taxonomy" id="28258"/>
    <lineage>
        <taxon>Bacteria</taxon>
        <taxon>Pseudomonadati</taxon>
        <taxon>Pseudomonadota</taxon>
        <taxon>Gammaproteobacteria</taxon>
        <taxon>Oceanospirillales</taxon>
        <taxon>Halomonadaceae</taxon>
        <taxon>Cobetia</taxon>
    </lineage>
</organism>
<dbReference type="InterPro" id="IPR004013">
    <property type="entry name" value="PHP_dom"/>
</dbReference>
<name>A0ABU9GAX3_COBMA</name>
<sequence length="334" mass="36157">MSDVLSDHPPTSESPAHQPSSPPPARPVPRALPQRFETDIEVPDIDLHMHSTASDGGMAPAELVALVARRGVSRMSLTDHDSMEGIFEAQQAAIAHGVTLLPGCELSVRWRNQTIHLVALMPEGAGDALSAGLRQQHDARERRSHEIAARMEKLGLSDAMQRAREQATLSGSGDRPLSRPDFARALVEAGLARDLQDAFKRHLGSGQKGDVKAHWPEMEEAVGWIRADGGVAVMAHPMRYKLTRTKRGELLRDFISAGGEAAELVSGFQNIDRARDLARQLDELGLYASVGSDFHFPGGPLAPGSMSPPPRTRVPPVWCHPRLAPFFAAATATM</sequence>
<dbReference type="GeneID" id="43179218"/>
<dbReference type="Proteomes" id="UP001378242">
    <property type="component" value="Unassembled WGS sequence"/>
</dbReference>
<proteinExistence type="predicted"/>
<comment type="caution">
    <text evidence="3">The sequence shown here is derived from an EMBL/GenBank/DDBJ whole genome shotgun (WGS) entry which is preliminary data.</text>
</comment>
<evidence type="ECO:0000256" key="1">
    <source>
        <dbReference type="SAM" id="MobiDB-lite"/>
    </source>
</evidence>
<dbReference type="SUPFAM" id="SSF89550">
    <property type="entry name" value="PHP domain-like"/>
    <property type="match status" value="1"/>
</dbReference>
<feature type="region of interest" description="Disordered" evidence="1">
    <location>
        <begin position="1"/>
        <end position="31"/>
    </location>
</feature>
<gene>
    <name evidence="3" type="ORF">V6243_02155</name>
</gene>
<evidence type="ECO:0000313" key="3">
    <source>
        <dbReference type="EMBL" id="MEL0615618.1"/>
    </source>
</evidence>
<dbReference type="InterPro" id="IPR052018">
    <property type="entry name" value="PHP_domain"/>
</dbReference>
<dbReference type="SMART" id="SM00481">
    <property type="entry name" value="POLIIIAc"/>
    <property type="match status" value="1"/>
</dbReference>
<dbReference type="InterPro" id="IPR003141">
    <property type="entry name" value="Pol/His_phosphatase_N"/>
</dbReference>
<dbReference type="PANTHER" id="PTHR42924">
    <property type="entry name" value="EXONUCLEASE"/>
    <property type="match status" value="1"/>
</dbReference>
<dbReference type="InterPro" id="IPR016195">
    <property type="entry name" value="Pol/histidinol_Pase-like"/>
</dbReference>
<feature type="domain" description="Polymerase/histidinol phosphatase N-terminal" evidence="2">
    <location>
        <begin position="45"/>
        <end position="110"/>
    </location>
</feature>
<dbReference type="Gene3D" id="1.10.150.650">
    <property type="match status" value="1"/>
</dbReference>
<accession>A0ABU9GAX3</accession>
<dbReference type="RefSeq" id="WP_240499608.1">
    <property type="nucleotide sequence ID" value="NZ_CP017114.1"/>
</dbReference>
<evidence type="ECO:0000313" key="4">
    <source>
        <dbReference type="Proteomes" id="UP001378242"/>
    </source>
</evidence>
<dbReference type="Pfam" id="PF02811">
    <property type="entry name" value="PHP"/>
    <property type="match status" value="1"/>
</dbReference>
<protein>
    <submittedName>
        <fullName evidence="3">PHP domain-containing protein</fullName>
    </submittedName>
</protein>
<dbReference type="Gene3D" id="3.20.20.140">
    <property type="entry name" value="Metal-dependent hydrolases"/>
    <property type="match status" value="1"/>
</dbReference>